<dbReference type="InParanoid" id="A0A1B6PBF6"/>
<keyword evidence="5" id="KW-1185">Reference proteome</keyword>
<evidence type="ECO:0000313" key="5">
    <source>
        <dbReference type="Proteomes" id="UP000000768"/>
    </source>
</evidence>
<feature type="region of interest" description="Disordered" evidence="1">
    <location>
        <begin position="252"/>
        <end position="271"/>
    </location>
</feature>
<reference evidence="4 5" key="1">
    <citation type="journal article" date="2009" name="Nature">
        <title>The Sorghum bicolor genome and the diversification of grasses.</title>
        <authorList>
            <person name="Paterson A.H."/>
            <person name="Bowers J.E."/>
            <person name="Bruggmann R."/>
            <person name="Dubchak I."/>
            <person name="Grimwood J."/>
            <person name="Gundlach H."/>
            <person name="Haberer G."/>
            <person name="Hellsten U."/>
            <person name="Mitros T."/>
            <person name="Poliakov A."/>
            <person name="Schmutz J."/>
            <person name="Spannagl M."/>
            <person name="Tang H."/>
            <person name="Wang X."/>
            <person name="Wicker T."/>
            <person name="Bharti A.K."/>
            <person name="Chapman J."/>
            <person name="Feltus F.A."/>
            <person name="Gowik U."/>
            <person name="Grigoriev I.V."/>
            <person name="Lyons E."/>
            <person name="Maher C.A."/>
            <person name="Martis M."/>
            <person name="Narechania A."/>
            <person name="Otillar R.P."/>
            <person name="Penning B.W."/>
            <person name="Salamov A.A."/>
            <person name="Wang Y."/>
            <person name="Zhang L."/>
            <person name="Carpita N.C."/>
            <person name="Freeling M."/>
            <person name="Gingle A.R."/>
            <person name="Hash C.T."/>
            <person name="Keller B."/>
            <person name="Klein P."/>
            <person name="Kresovich S."/>
            <person name="McCann M.C."/>
            <person name="Ming R."/>
            <person name="Peterson D.G."/>
            <person name="Mehboob-ur-Rahman"/>
            <person name="Ware D."/>
            <person name="Westhoff P."/>
            <person name="Mayer K.F."/>
            <person name="Messing J."/>
            <person name="Rokhsar D.S."/>
        </authorList>
    </citation>
    <scope>NUCLEOTIDE SEQUENCE [LARGE SCALE GENOMIC DNA]</scope>
    <source>
        <strain evidence="5">cv. BTx623</strain>
    </source>
</reference>
<dbReference type="Pfam" id="PF04578">
    <property type="entry name" value="DUF594"/>
    <property type="match status" value="1"/>
</dbReference>
<evidence type="ECO:0000256" key="2">
    <source>
        <dbReference type="SAM" id="Phobius"/>
    </source>
</evidence>
<evidence type="ECO:0000256" key="1">
    <source>
        <dbReference type="SAM" id="MobiDB-lite"/>
    </source>
</evidence>
<dbReference type="Proteomes" id="UP000000768">
    <property type="component" value="Chromosome 8"/>
</dbReference>
<evidence type="ECO:0000259" key="3">
    <source>
        <dbReference type="Pfam" id="PF13968"/>
    </source>
</evidence>
<keyword evidence="2" id="KW-0812">Transmembrane</keyword>
<evidence type="ECO:0000313" key="4">
    <source>
        <dbReference type="EMBL" id="KXG23016.2"/>
    </source>
</evidence>
<feature type="transmembrane region" description="Helical" evidence="2">
    <location>
        <begin position="56"/>
        <end position="77"/>
    </location>
</feature>
<dbReference type="KEGG" id="sbi:8073469"/>
<dbReference type="Gramene" id="KXG23016">
    <property type="protein sequence ID" value="KXG23016"/>
    <property type="gene ID" value="SORBI_3008G044450"/>
</dbReference>
<feature type="region of interest" description="Disordered" evidence="1">
    <location>
        <begin position="872"/>
        <end position="895"/>
    </location>
</feature>
<feature type="region of interest" description="Disordered" evidence="1">
    <location>
        <begin position="966"/>
        <end position="998"/>
    </location>
</feature>
<feature type="transmembrane region" description="Helical" evidence="2">
    <location>
        <begin position="24"/>
        <end position="44"/>
    </location>
</feature>
<dbReference type="InterPro" id="IPR025315">
    <property type="entry name" value="DUF4220"/>
</dbReference>
<reference evidence="5" key="2">
    <citation type="journal article" date="2018" name="Plant J.">
        <title>The Sorghum bicolor reference genome: improved assembly, gene annotations, a transcriptome atlas, and signatures of genome organization.</title>
        <authorList>
            <person name="McCormick R.F."/>
            <person name="Truong S.K."/>
            <person name="Sreedasyam A."/>
            <person name="Jenkins J."/>
            <person name="Shu S."/>
            <person name="Sims D."/>
            <person name="Kennedy M."/>
            <person name="Amirebrahimi M."/>
            <person name="Weers B.D."/>
            <person name="McKinley B."/>
            <person name="Mattison A."/>
            <person name="Morishige D.T."/>
            <person name="Grimwood J."/>
            <person name="Schmutz J."/>
            <person name="Mullet J.E."/>
        </authorList>
    </citation>
    <scope>NUCLEOTIDE SEQUENCE [LARGE SCALE GENOMIC DNA]</scope>
    <source>
        <strain evidence="5">cv. BTx623</strain>
    </source>
</reference>
<sequence length="998" mass="113023">MVSLDDIRDHVASLFIMLNKHTVILFRIEFLVVLVTLFFFAMFVMDFYRRIIHNSFMRAIFSVFDAVSDSIVVYLLGAMQSAPFNNQLFPVWALVLVNLRHSADYISGYGVPDRRGRRFTEVRNVVKLLGSAFLNWTRGSSFVGTLWVLWILQILRCEYRFLSHILASRALWHGRSSELVAEHMRGMHEDDDQIMSSIREECDPVTMKGYRYLVYGETKQQKGVLKLGVGGFKLKKPQYALCLCTDQDQQQDASKNTSSTRNSRPRKTREATNNNKWWCYNSARPQEKKRTKKKKPPPPLITLDKVWDCTCTPIHQQGKFLKDLPLAFALSRLLRCRLEDVALQRCIFDTNRDLVKSIVGEKVGASDALRIMELQLAFVHDYFNTRYPMVFWCGLPSLLLSLLLSVLTMGAVVWLGVDIRKAYKPASGELANLVKGRNVDMIITWVFLGLMIVKEMWEILTYLRSDWTSLIKACEYVQRRCDRSKESKDTWMYCVLQYISRSKITGRRWHGFIDQYVFVESYDDRPRFWNLIHNLTTGIVAKKDDGAKLSTPVEVTDYVRQAVLEKLRKLLVDDGYGPQAGCRLPEFIKTLSNSNLSEELQSYQAYTTQPSSSSTPSTSTSTGIVLPTSSHVILVWHIATSLCEMELATEHGVDLGNPGFPCSLLSWFSSFCSSKPYLMDVDDKKGCSSSSSSSRRSLSWFANYCCSSKSNDNTEESKKVPKNLRETYMIANSLSRYCAYLLVSKPDLIPDSFLVPKIVFKKTVASARCGILKGCASLEERYRALKDEAKKPIKDSEREDVLKQGVALGKELLKHQGRWEILAGVWTELLIHTAPTWNAQAHRKCLSSGEFITHIWSLLWHYGIQKSSLWPEDIGPGNSGPQPQSDGTAGVDRRQTGGDMREIDIEHIGINIDQTNDDKGTKELEAAAGDSSTGVGQLRMEGTGSLEIVEEISEDEIVHITNVMSSPESHASWLGKSETSGSELNKVEEFVPDISTAK</sequence>
<protein>
    <recommendedName>
        <fullName evidence="3">DUF4220 domain-containing protein</fullName>
    </recommendedName>
</protein>
<accession>A0A1B6PBF6</accession>
<dbReference type="eggNOG" id="ENOG502QSWW">
    <property type="taxonomic scope" value="Eukaryota"/>
</dbReference>
<dbReference type="OrthoDB" id="690787at2759"/>
<feature type="compositionally biased region" description="Polar residues" evidence="1">
    <location>
        <begin position="253"/>
        <end position="262"/>
    </location>
</feature>
<feature type="transmembrane region" description="Helical" evidence="2">
    <location>
        <begin position="389"/>
        <end position="417"/>
    </location>
</feature>
<organism evidence="4 5">
    <name type="scientific">Sorghum bicolor</name>
    <name type="common">Sorghum</name>
    <name type="synonym">Sorghum vulgare</name>
    <dbReference type="NCBI Taxonomy" id="4558"/>
    <lineage>
        <taxon>Eukaryota</taxon>
        <taxon>Viridiplantae</taxon>
        <taxon>Streptophyta</taxon>
        <taxon>Embryophyta</taxon>
        <taxon>Tracheophyta</taxon>
        <taxon>Spermatophyta</taxon>
        <taxon>Magnoliopsida</taxon>
        <taxon>Liliopsida</taxon>
        <taxon>Poales</taxon>
        <taxon>Poaceae</taxon>
        <taxon>PACMAD clade</taxon>
        <taxon>Panicoideae</taxon>
        <taxon>Andropogonodae</taxon>
        <taxon>Andropogoneae</taxon>
        <taxon>Sorghinae</taxon>
        <taxon>Sorghum</taxon>
    </lineage>
</organism>
<keyword evidence="2" id="KW-1133">Transmembrane helix</keyword>
<proteinExistence type="predicted"/>
<keyword evidence="2" id="KW-0472">Membrane</keyword>
<dbReference type="OMA" id="WHYGIQK"/>
<dbReference type="PANTHER" id="PTHR31325">
    <property type="entry name" value="OS01G0798800 PROTEIN-RELATED"/>
    <property type="match status" value="1"/>
</dbReference>
<feature type="domain" description="DUF4220" evidence="3">
    <location>
        <begin position="65"/>
        <end position="520"/>
    </location>
</feature>
<dbReference type="Pfam" id="PF13968">
    <property type="entry name" value="DUF4220"/>
    <property type="match status" value="1"/>
</dbReference>
<dbReference type="InterPro" id="IPR007658">
    <property type="entry name" value="DUF594"/>
</dbReference>
<dbReference type="AlphaFoldDB" id="A0A1B6PBF6"/>
<dbReference type="EMBL" id="CM000767">
    <property type="protein sequence ID" value="KXG23016.2"/>
    <property type="molecule type" value="Genomic_DNA"/>
</dbReference>
<name>A0A1B6PBF6_SORBI</name>
<gene>
    <name evidence="4" type="ORF">SORBI_3008G044450</name>
</gene>